<dbReference type="PATRIC" id="fig|1122147.4.peg.2371"/>
<sequence>MLQEKSKDYAKAHPVLAKWFVQIALGMVLLPFVLVILWLAPLALDKSTAITVTGLTIVVFANVIWFGAVYLTKHGLRFRR</sequence>
<keyword evidence="1" id="KW-0472">Membrane</keyword>
<dbReference type="eggNOG" id="ENOG5032K4X">
    <property type="taxonomic scope" value="Bacteria"/>
</dbReference>
<accession>A0A0R1XKI0</accession>
<feature type="transmembrane region" description="Helical" evidence="1">
    <location>
        <begin position="50"/>
        <end position="71"/>
    </location>
</feature>
<organism evidence="2 3">
    <name type="scientific">Schleiferilactobacillus harbinensis DSM 16991</name>
    <dbReference type="NCBI Taxonomy" id="1122147"/>
    <lineage>
        <taxon>Bacteria</taxon>
        <taxon>Bacillati</taxon>
        <taxon>Bacillota</taxon>
        <taxon>Bacilli</taxon>
        <taxon>Lactobacillales</taxon>
        <taxon>Lactobacillaceae</taxon>
        <taxon>Schleiferilactobacillus</taxon>
    </lineage>
</organism>
<feature type="transmembrane region" description="Helical" evidence="1">
    <location>
        <begin position="20"/>
        <end position="44"/>
    </location>
</feature>
<reference evidence="2 3" key="1">
    <citation type="journal article" date="2015" name="Genome Announc.">
        <title>Expanding the biotechnology potential of lactobacilli through comparative genomics of 213 strains and associated genera.</title>
        <authorList>
            <person name="Sun Z."/>
            <person name="Harris H.M."/>
            <person name="McCann A."/>
            <person name="Guo C."/>
            <person name="Argimon S."/>
            <person name="Zhang W."/>
            <person name="Yang X."/>
            <person name="Jeffery I.B."/>
            <person name="Cooney J.C."/>
            <person name="Kagawa T.F."/>
            <person name="Liu W."/>
            <person name="Song Y."/>
            <person name="Salvetti E."/>
            <person name="Wrobel A."/>
            <person name="Rasinkangas P."/>
            <person name="Parkhill J."/>
            <person name="Rea M.C."/>
            <person name="O'Sullivan O."/>
            <person name="Ritari J."/>
            <person name="Douillard F.P."/>
            <person name="Paul Ross R."/>
            <person name="Yang R."/>
            <person name="Briner A.E."/>
            <person name="Felis G.E."/>
            <person name="de Vos W.M."/>
            <person name="Barrangou R."/>
            <person name="Klaenhammer T.R."/>
            <person name="Caufield P.W."/>
            <person name="Cui Y."/>
            <person name="Zhang H."/>
            <person name="O'Toole P.W."/>
        </authorList>
    </citation>
    <scope>NUCLEOTIDE SEQUENCE [LARGE SCALE GENOMIC DNA]</scope>
    <source>
        <strain evidence="2 3">DSM 16991</strain>
    </source>
</reference>
<keyword evidence="1" id="KW-0812">Transmembrane</keyword>
<keyword evidence="1" id="KW-1133">Transmembrane helix</keyword>
<dbReference type="AlphaFoldDB" id="A0A0R1XKI0"/>
<dbReference type="EMBL" id="AZFW01000040">
    <property type="protein sequence ID" value="KRM27830.1"/>
    <property type="molecule type" value="Genomic_DNA"/>
</dbReference>
<evidence type="ECO:0000313" key="3">
    <source>
        <dbReference type="Proteomes" id="UP000050949"/>
    </source>
</evidence>
<protein>
    <submittedName>
        <fullName evidence="2">Uncharacterized protein</fullName>
    </submittedName>
</protein>
<name>A0A0R1XKI0_9LACO</name>
<dbReference type="RefSeq" id="WP_027828157.1">
    <property type="nucleotide sequence ID" value="NZ_AUEH01000013.1"/>
</dbReference>
<gene>
    <name evidence="2" type="ORF">FC91_GL002293</name>
</gene>
<dbReference type="Proteomes" id="UP000050949">
    <property type="component" value="Unassembled WGS sequence"/>
</dbReference>
<evidence type="ECO:0000313" key="2">
    <source>
        <dbReference type="EMBL" id="KRM27830.1"/>
    </source>
</evidence>
<comment type="caution">
    <text evidence="2">The sequence shown here is derived from an EMBL/GenBank/DDBJ whole genome shotgun (WGS) entry which is preliminary data.</text>
</comment>
<proteinExistence type="predicted"/>
<evidence type="ECO:0000256" key="1">
    <source>
        <dbReference type="SAM" id="Phobius"/>
    </source>
</evidence>